<name>A0ABP3KVC5_9BACI</name>
<organism evidence="1 2">
    <name type="scientific">Salinibacillus aidingensis</name>
    <dbReference type="NCBI Taxonomy" id="237684"/>
    <lineage>
        <taxon>Bacteria</taxon>
        <taxon>Bacillati</taxon>
        <taxon>Bacillota</taxon>
        <taxon>Bacilli</taxon>
        <taxon>Bacillales</taxon>
        <taxon>Bacillaceae</taxon>
        <taxon>Salinibacillus</taxon>
    </lineage>
</organism>
<evidence type="ECO:0008006" key="3">
    <source>
        <dbReference type="Google" id="ProtNLM"/>
    </source>
</evidence>
<evidence type="ECO:0000313" key="2">
    <source>
        <dbReference type="Proteomes" id="UP001500880"/>
    </source>
</evidence>
<gene>
    <name evidence="1" type="ORF">GCM10008986_09270</name>
</gene>
<dbReference type="EMBL" id="BAAADO010000002">
    <property type="protein sequence ID" value="GAA0486064.1"/>
    <property type="molecule type" value="Genomic_DNA"/>
</dbReference>
<sequence>MQNIFENLLKLYSKDSSSIKTPLEDFTTEIFSSILSKDNHLLDTFMNQVLKIEGEGFAIDTQQQYALENDRDCIIDVVVWNQHSICFLENKVNSLEGPRQLERYKRVLNKLTGEKEVYLRYCTKYYDLKDIEDINFDQIRWQDVYHFLQDYEEDTIIQDFMDFLRRMDMAGADYFNFNDMLVMNRFWETLSKMDECLDAITPKFTSAFGKPYTYDYERLKQIAAYNRYTMWREDIFAGGKRAHSKIILGFEFNVVEPQPYPVLFLGIVCNRNHSRYHMVKDAIERQGDFDYTEEEYSIWGWYETPVSNFLSMENQFDGINQWFSRSIDRLIGFKENTEKLGWK</sequence>
<reference evidence="2" key="1">
    <citation type="journal article" date="2019" name="Int. J. Syst. Evol. Microbiol.">
        <title>The Global Catalogue of Microorganisms (GCM) 10K type strain sequencing project: providing services to taxonomists for standard genome sequencing and annotation.</title>
        <authorList>
            <consortium name="The Broad Institute Genomics Platform"/>
            <consortium name="The Broad Institute Genome Sequencing Center for Infectious Disease"/>
            <person name="Wu L."/>
            <person name="Ma J."/>
        </authorList>
    </citation>
    <scope>NUCLEOTIDE SEQUENCE [LARGE SCALE GENOMIC DNA]</scope>
    <source>
        <strain evidence="2">JCM 12389</strain>
    </source>
</reference>
<proteinExistence type="predicted"/>
<protein>
    <recommendedName>
        <fullName evidence="3">PD-(D/E)XK nuclease superfamily protein</fullName>
    </recommendedName>
</protein>
<dbReference type="Pfam" id="PF14281">
    <property type="entry name" value="PDDEXK_4"/>
    <property type="match status" value="1"/>
</dbReference>
<dbReference type="InterPro" id="IPR029470">
    <property type="entry name" value="PDDEXK_4"/>
</dbReference>
<keyword evidence="2" id="KW-1185">Reference proteome</keyword>
<dbReference type="RefSeq" id="WP_343838150.1">
    <property type="nucleotide sequence ID" value="NZ_BAAADO010000002.1"/>
</dbReference>
<dbReference type="Proteomes" id="UP001500880">
    <property type="component" value="Unassembled WGS sequence"/>
</dbReference>
<comment type="caution">
    <text evidence="1">The sequence shown here is derived from an EMBL/GenBank/DDBJ whole genome shotgun (WGS) entry which is preliminary data.</text>
</comment>
<evidence type="ECO:0000313" key="1">
    <source>
        <dbReference type="EMBL" id="GAA0486064.1"/>
    </source>
</evidence>
<accession>A0ABP3KVC5</accession>